<dbReference type="RefSeq" id="WP_186996304.1">
    <property type="nucleotide sequence ID" value="NZ_JACOQK010000001.1"/>
</dbReference>
<protein>
    <submittedName>
        <fullName evidence="2">Uncharacterized protein</fullName>
    </submittedName>
</protein>
<sequence length="50" mass="5288">MKNRKIFKRVLAALVSSAIVFSATGVTAAAQGLVELQHVIASAIQTQSDF</sequence>
<feature type="chain" id="PRO_5046855275" evidence="1">
    <location>
        <begin position="29"/>
        <end position="50"/>
    </location>
</feature>
<reference evidence="2 3" key="1">
    <citation type="submission" date="2020-08" db="EMBL/GenBank/DDBJ databases">
        <title>Genome public.</title>
        <authorList>
            <person name="Liu C."/>
            <person name="Sun Q."/>
        </authorList>
    </citation>
    <scope>NUCLEOTIDE SEQUENCE [LARGE SCALE GENOMIC DNA]</scope>
    <source>
        <strain evidence="2 3">NSJ-27</strain>
    </source>
</reference>
<keyword evidence="3" id="KW-1185">Reference proteome</keyword>
<comment type="caution">
    <text evidence="2">The sequence shown here is derived from an EMBL/GenBank/DDBJ whole genome shotgun (WGS) entry which is preliminary data.</text>
</comment>
<gene>
    <name evidence="2" type="ORF">H8Z77_04445</name>
</gene>
<evidence type="ECO:0000256" key="1">
    <source>
        <dbReference type="SAM" id="SignalP"/>
    </source>
</evidence>
<proteinExistence type="predicted"/>
<feature type="signal peptide" evidence="1">
    <location>
        <begin position="1"/>
        <end position="28"/>
    </location>
</feature>
<dbReference type="EMBL" id="JACOQK010000001">
    <property type="protein sequence ID" value="MBC5787277.1"/>
    <property type="molecule type" value="Genomic_DNA"/>
</dbReference>
<evidence type="ECO:0000313" key="2">
    <source>
        <dbReference type="EMBL" id="MBC5787277.1"/>
    </source>
</evidence>
<keyword evidence="1" id="KW-0732">Signal</keyword>
<dbReference type="Proteomes" id="UP000649151">
    <property type="component" value="Unassembled WGS sequence"/>
</dbReference>
<organism evidence="2 3">
    <name type="scientific">Clostridium facile</name>
    <dbReference type="NCBI Taxonomy" id="2763035"/>
    <lineage>
        <taxon>Bacteria</taxon>
        <taxon>Bacillati</taxon>
        <taxon>Bacillota</taxon>
        <taxon>Clostridia</taxon>
        <taxon>Eubacteriales</taxon>
        <taxon>Clostridiaceae</taxon>
        <taxon>Clostridium</taxon>
    </lineage>
</organism>
<evidence type="ECO:0000313" key="3">
    <source>
        <dbReference type="Proteomes" id="UP000649151"/>
    </source>
</evidence>
<accession>A0ABR7IQ85</accession>
<name>A0ABR7IQ85_9CLOT</name>